<keyword evidence="14" id="KW-1185">Reference proteome</keyword>
<protein>
    <recommendedName>
        <fullName evidence="12">G-protein coupled receptors family 1 profile domain-containing protein</fullName>
    </recommendedName>
</protein>
<dbReference type="InterPro" id="IPR017452">
    <property type="entry name" value="GPCR_Rhodpsn_7TM"/>
</dbReference>
<comment type="similarity">
    <text evidence="9">Belongs to the G-protein coupled receptor 1 family. Mas subfamily.</text>
</comment>
<feature type="transmembrane region" description="Helical" evidence="11">
    <location>
        <begin position="207"/>
        <end position="232"/>
    </location>
</feature>
<dbReference type="Ensembl" id="ENSVKKT00000022233.1">
    <property type="protein sequence ID" value="ENSVKKP00000021689.1"/>
    <property type="gene ID" value="ENSVKKG00000014498.1"/>
</dbReference>
<keyword evidence="6 11" id="KW-0472">Membrane</keyword>
<reference evidence="13" key="2">
    <citation type="submission" date="2025-09" db="UniProtKB">
        <authorList>
            <consortium name="Ensembl"/>
        </authorList>
    </citation>
    <scope>IDENTIFICATION</scope>
</reference>
<keyword evidence="3 10" id="KW-0812">Transmembrane</keyword>
<feature type="transmembrane region" description="Helical" evidence="11">
    <location>
        <begin position="34"/>
        <end position="60"/>
    </location>
</feature>
<dbReference type="AlphaFoldDB" id="A0A8D2LHL8"/>
<organism evidence="13 14">
    <name type="scientific">Varanus komodoensis</name>
    <name type="common">Komodo dragon</name>
    <dbReference type="NCBI Taxonomy" id="61221"/>
    <lineage>
        <taxon>Eukaryota</taxon>
        <taxon>Metazoa</taxon>
        <taxon>Chordata</taxon>
        <taxon>Craniata</taxon>
        <taxon>Vertebrata</taxon>
        <taxon>Euteleostomi</taxon>
        <taxon>Lepidosauria</taxon>
        <taxon>Squamata</taxon>
        <taxon>Bifurcata</taxon>
        <taxon>Unidentata</taxon>
        <taxon>Episquamata</taxon>
        <taxon>Toxicofera</taxon>
        <taxon>Anguimorpha</taxon>
        <taxon>Paleoanguimorpha</taxon>
        <taxon>Varanoidea</taxon>
        <taxon>Varanidae</taxon>
        <taxon>Varanus</taxon>
    </lineage>
</organism>
<comment type="subcellular location">
    <subcellularLocation>
        <location evidence="1">Cell membrane</location>
        <topology evidence="1">Multi-pass membrane protein</topology>
    </subcellularLocation>
</comment>
<evidence type="ECO:0000256" key="10">
    <source>
        <dbReference type="RuleBase" id="RU000688"/>
    </source>
</evidence>
<evidence type="ECO:0000256" key="3">
    <source>
        <dbReference type="ARBA" id="ARBA00022692"/>
    </source>
</evidence>
<dbReference type="OMA" id="EENCTNQ"/>
<keyword evidence="7 10" id="KW-0675">Receptor</keyword>
<dbReference type="PROSITE" id="PS00237">
    <property type="entry name" value="G_PROTEIN_RECEP_F1_1"/>
    <property type="match status" value="1"/>
</dbReference>
<dbReference type="Gene3D" id="1.20.1070.10">
    <property type="entry name" value="Rhodopsin 7-helix transmembrane proteins"/>
    <property type="match status" value="1"/>
</dbReference>
<dbReference type="PRINTS" id="PR00237">
    <property type="entry name" value="GPCRRHODOPSN"/>
</dbReference>
<dbReference type="InterPro" id="IPR026234">
    <property type="entry name" value="MRGPCRFAMILY"/>
</dbReference>
<evidence type="ECO:0000256" key="5">
    <source>
        <dbReference type="ARBA" id="ARBA00023040"/>
    </source>
</evidence>
<evidence type="ECO:0000256" key="8">
    <source>
        <dbReference type="ARBA" id="ARBA00023224"/>
    </source>
</evidence>
<feature type="transmembrane region" description="Helical" evidence="11">
    <location>
        <begin position="72"/>
        <end position="99"/>
    </location>
</feature>
<dbReference type="PANTHER" id="PTHR11334:SF69">
    <property type="entry name" value="G-PROTEIN COUPLED RECEPTORS FAMILY 1 PROFILE DOMAIN-CONTAINING PROTEIN"/>
    <property type="match status" value="1"/>
</dbReference>
<dbReference type="PROSITE" id="PS50262">
    <property type="entry name" value="G_PROTEIN_RECEP_F1_2"/>
    <property type="match status" value="1"/>
</dbReference>
<feature type="domain" description="G-protein coupled receptors family 1 profile" evidence="12">
    <location>
        <begin position="52"/>
        <end position="261"/>
    </location>
</feature>
<feature type="transmembrane region" description="Helical" evidence="11">
    <location>
        <begin position="136"/>
        <end position="158"/>
    </location>
</feature>
<accession>A0A8D2LHL8</accession>
<dbReference type="SUPFAM" id="SSF81321">
    <property type="entry name" value="Family A G protein-coupled receptor-like"/>
    <property type="match status" value="1"/>
</dbReference>
<evidence type="ECO:0000256" key="9">
    <source>
        <dbReference type="ARBA" id="ARBA00061394"/>
    </source>
</evidence>
<evidence type="ECO:0000256" key="6">
    <source>
        <dbReference type="ARBA" id="ARBA00023136"/>
    </source>
</evidence>
<evidence type="ECO:0000256" key="7">
    <source>
        <dbReference type="ARBA" id="ARBA00023170"/>
    </source>
</evidence>
<dbReference type="FunFam" id="1.20.1070.10:FF:000193">
    <property type="entry name" value="Mas-related G-protein coupled receptor member E"/>
    <property type="match status" value="1"/>
</dbReference>
<name>A0A8D2LHL8_VARKO</name>
<keyword evidence="5 10" id="KW-0297">G-protein coupled receptor</keyword>
<evidence type="ECO:0000256" key="4">
    <source>
        <dbReference type="ARBA" id="ARBA00022989"/>
    </source>
</evidence>
<dbReference type="GO" id="GO:0004930">
    <property type="term" value="F:G protein-coupled receptor activity"/>
    <property type="evidence" value="ECO:0007669"/>
    <property type="project" value="UniProtKB-KW"/>
</dbReference>
<evidence type="ECO:0000256" key="11">
    <source>
        <dbReference type="SAM" id="Phobius"/>
    </source>
</evidence>
<evidence type="ECO:0000259" key="12">
    <source>
        <dbReference type="PROSITE" id="PS50262"/>
    </source>
</evidence>
<dbReference type="Proteomes" id="UP000694545">
    <property type="component" value="Unplaced"/>
</dbReference>
<keyword evidence="4 11" id="KW-1133">Transmembrane helix</keyword>
<dbReference type="PANTHER" id="PTHR11334">
    <property type="entry name" value="MAS-RELATED G-PROTEIN COUPLED RECEPTOR"/>
    <property type="match status" value="1"/>
</dbReference>
<reference evidence="13" key="1">
    <citation type="submission" date="2025-08" db="UniProtKB">
        <authorList>
            <consortium name="Ensembl"/>
        </authorList>
    </citation>
    <scope>IDENTIFICATION</scope>
</reference>
<feature type="transmembrane region" description="Helical" evidence="11">
    <location>
        <begin position="170"/>
        <end position="195"/>
    </location>
</feature>
<dbReference type="InterPro" id="IPR000276">
    <property type="entry name" value="GPCR_Rhodpsn"/>
</dbReference>
<feature type="transmembrane region" description="Helical" evidence="11">
    <location>
        <begin position="105"/>
        <end position="124"/>
    </location>
</feature>
<dbReference type="PRINTS" id="PR02108">
    <property type="entry name" value="MRGPCRFAMILY"/>
</dbReference>
<keyword evidence="2" id="KW-1003">Cell membrane</keyword>
<proteinExistence type="inferred from homology"/>
<sequence length="352" mass="40044">MHVNLRMNFILPSLPPPLPFQHVDTVHKCSLGPAFIIFDVLMFIICLLGLVGNGIVTRLLGFHIKRNAFTTYILNLTVADFGVLLAIFPIPAYNIVIIFSGDSSFAGQFLLTIISIDRCVSVLFPIWYRCHRPTHWFTTVCAVIWTLSFVICGIHFTLTLTTGFGKAPLMYQFIVNAVVCLPLMTISSLTLFIKVYLISKQKMRGQLLIAILLTLLFFLILAFPLNAFYFTIYLLHNIHPNLVHYGYLCACINSSINPLIYFLVGRQRKGRTQPVILVQRTVYSLMALIERMPMENRARHIQRLHSGPTCNISGHVSFTVKSQETVIHPAFTALLDHIQRRSELFCEDEDRI</sequence>
<feature type="transmembrane region" description="Helical" evidence="11">
    <location>
        <begin position="244"/>
        <end position="264"/>
    </location>
</feature>
<evidence type="ECO:0000256" key="1">
    <source>
        <dbReference type="ARBA" id="ARBA00004651"/>
    </source>
</evidence>
<dbReference type="GO" id="GO:0005886">
    <property type="term" value="C:plasma membrane"/>
    <property type="evidence" value="ECO:0007669"/>
    <property type="project" value="UniProtKB-SubCell"/>
</dbReference>
<evidence type="ECO:0000313" key="13">
    <source>
        <dbReference type="Ensembl" id="ENSVKKP00000021689.1"/>
    </source>
</evidence>
<evidence type="ECO:0000256" key="2">
    <source>
        <dbReference type="ARBA" id="ARBA00022475"/>
    </source>
</evidence>
<keyword evidence="8 10" id="KW-0807">Transducer</keyword>
<dbReference type="Pfam" id="PF00001">
    <property type="entry name" value="7tm_1"/>
    <property type="match status" value="1"/>
</dbReference>
<evidence type="ECO:0000313" key="14">
    <source>
        <dbReference type="Proteomes" id="UP000694545"/>
    </source>
</evidence>